<evidence type="ECO:0000313" key="1">
    <source>
        <dbReference type="EMBL" id="OQD86198.1"/>
    </source>
</evidence>
<reference evidence="2" key="1">
    <citation type="journal article" date="2017" name="Nat. Microbiol.">
        <title>Global analysis of biosynthetic gene clusters reveals vast potential of secondary metabolite production in Penicillium species.</title>
        <authorList>
            <person name="Nielsen J.C."/>
            <person name="Grijseels S."/>
            <person name="Prigent S."/>
            <person name="Ji B."/>
            <person name="Dainat J."/>
            <person name="Nielsen K.F."/>
            <person name="Frisvad J.C."/>
            <person name="Workman M."/>
            <person name="Nielsen J."/>
        </authorList>
    </citation>
    <scope>NUCLEOTIDE SEQUENCE [LARGE SCALE GENOMIC DNA]</scope>
    <source>
        <strain evidence="2">IBT 31811</strain>
    </source>
</reference>
<proteinExistence type="predicted"/>
<name>A0A1V6QAE3_9EURO</name>
<dbReference type="Proteomes" id="UP000191672">
    <property type="component" value="Unassembled WGS sequence"/>
</dbReference>
<organism evidence="1 2">
    <name type="scientific">Penicillium antarcticum</name>
    <dbReference type="NCBI Taxonomy" id="416450"/>
    <lineage>
        <taxon>Eukaryota</taxon>
        <taxon>Fungi</taxon>
        <taxon>Dikarya</taxon>
        <taxon>Ascomycota</taxon>
        <taxon>Pezizomycotina</taxon>
        <taxon>Eurotiomycetes</taxon>
        <taxon>Eurotiomycetidae</taxon>
        <taxon>Eurotiales</taxon>
        <taxon>Aspergillaceae</taxon>
        <taxon>Penicillium</taxon>
    </lineage>
</organism>
<protein>
    <submittedName>
        <fullName evidence="1">Uncharacterized protein</fullName>
    </submittedName>
</protein>
<evidence type="ECO:0000313" key="2">
    <source>
        <dbReference type="Proteomes" id="UP000191672"/>
    </source>
</evidence>
<comment type="caution">
    <text evidence="1">The sequence shown here is derived from an EMBL/GenBank/DDBJ whole genome shotgun (WGS) entry which is preliminary data.</text>
</comment>
<sequence>MAFLAPANVIQRSADALKVCYELCMAGSPLLIDPTPQIADEITRLAKEIQIWLLGIRAPPSKLRCNFNFNLSTIKFTRLAT</sequence>
<dbReference type="AlphaFoldDB" id="A0A1V6QAE3"/>
<accession>A0A1V6QAE3</accession>
<keyword evidence="2" id="KW-1185">Reference proteome</keyword>
<dbReference type="EMBL" id="MDYN01000008">
    <property type="protein sequence ID" value="OQD86198.1"/>
    <property type="molecule type" value="Genomic_DNA"/>
</dbReference>
<gene>
    <name evidence="1" type="ORF">PENANT_c008G06220</name>
</gene>